<dbReference type="InterPro" id="IPR002913">
    <property type="entry name" value="START_lipid-bd_dom"/>
</dbReference>
<sequence length="1195" mass="139301">MDIGKYFSGFFTHTLTRSVNENQNSFEDRESYFLLVLKKNNEGEKIHQTIKESEEFNIYELKDLNNPLNLLYLVISLKFTNEKVSIKAEELQPNRDNNLFWGDWPPSYSWVFFLGNILFSKIKESASWENNVDDIIALHNGESLFDIFEKSTRFFGRHSILYERKREISEYSSLKVDEVNQYSSIPRLFNIICEWCDYFGPNIMTTFWLLIVNFVITTLIFFVNFFCKIIGIIVSFLPMEKTSQFNPGLYSSYLTPYFILFIPIISSTGIIFLKSILDDFPLPKHKQEDLIYLSSNNWRKKNRNKIELFSFNPIWFSFTTILTYILICSYSVITYSRFSQLTMHLFASLTTLQALSIIEIKINATRESYETLWSLKLPLVIKNLLLFLYWIFVRRLSSYFNKNVFDYFPFTLTFIVFVKHISYISFSIPFSKKTIGFKLGPKEEVKRAPLGDYIDCFKENEIDKNKSLTRGFWKNFFLIGKTTLYEDLWYYNLINMVLLAISTEYSVLSPLLSIINTSMIIVLMFSKILTDSTRPWLLNVTLSHQLWKFVFDTSTLFSISFFSSTPTSSNLKTFLFLITFALSNINYISSKSGNMVYLSENLVLYIFKVIPLFKCTGRAIVKNKSSLNKAINKVLSKKITGILNSQTDIFSDYSLQKNREVSSSRPVELPSHLQELLEKFEGYWVLLRSNSDSLQEINAALGVSWFIRRAVDKLNPIVHYDIDKTKGIVSISTTLIMGLNDRTTLIITKTKMLGRSNFEEIEKTRIEELRNEDLNDNLQKKHEESESNRQFSSKRKKSLDKFLVIEQPSTTFEWSDDKTNIILETRQNRDGFKMIETRSIIPSYKLPFKIKGNDGRVIDSKQKEVLCHKVILKGKKNNSINKSNLLVCCRYFVRTEIKISDTKSNSSKQNTRLSNGLSDDEKTLNNSQDEDSYPTFLGESDDFPASVGEVAQREDEFFELVLRKRSELLEKTKKLVKEIDNGSQKWTLERNSNGMKVYKKEISKQPFMSCGVTSIVVNSDNSEFHLDLKGKVSGDKIASIGDIVDYIWDSNNKMYYDPMVEKSDPMHYFRNDENICIFYQAFKGQWGVSGRDFVVICYRYKPNVDESSEQDDSNYEYLLTQSIEWPTINSAYVRAKNYFATYVFRPVGENKVQALYFNQVDLHTDISTWIIKRVILDQMNSLAMLRDILQKKNDV</sequence>
<dbReference type="Gene3D" id="3.30.530.20">
    <property type="match status" value="1"/>
</dbReference>
<organism evidence="4 5">
    <name type="scientific">Cryptosporidium xiaoi</name>
    <dbReference type="NCBI Taxonomy" id="659607"/>
    <lineage>
        <taxon>Eukaryota</taxon>
        <taxon>Sar</taxon>
        <taxon>Alveolata</taxon>
        <taxon>Apicomplexa</taxon>
        <taxon>Conoidasida</taxon>
        <taxon>Coccidia</taxon>
        <taxon>Eucoccidiorida</taxon>
        <taxon>Eimeriorina</taxon>
        <taxon>Cryptosporidiidae</taxon>
        <taxon>Cryptosporidium</taxon>
    </lineage>
</organism>
<feature type="domain" description="START" evidence="3">
    <location>
        <begin position="970"/>
        <end position="1175"/>
    </location>
</feature>
<accession>A0AAV9XUD5</accession>
<name>A0AAV9XUD5_9CRYT</name>
<evidence type="ECO:0000313" key="5">
    <source>
        <dbReference type="Proteomes" id="UP001311799"/>
    </source>
</evidence>
<feature type="transmembrane region" description="Helical" evidence="2">
    <location>
        <begin position="257"/>
        <end position="277"/>
    </location>
</feature>
<comment type="caution">
    <text evidence="4">The sequence shown here is derived from an EMBL/GenBank/DDBJ whole genome shotgun (WGS) entry which is preliminary data.</text>
</comment>
<dbReference type="Gene3D" id="2.40.128.20">
    <property type="match status" value="1"/>
</dbReference>
<dbReference type="Pfam" id="PF01852">
    <property type="entry name" value="START"/>
    <property type="match status" value="1"/>
</dbReference>
<dbReference type="GO" id="GO:0005737">
    <property type="term" value="C:cytoplasm"/>
    <property type="evidence" value="ECO:0007669"/>
    <property type="project" value="UniProtKB-ARBA"/>
</dbReference>
<dbReference type="InterPro" id="IPR051213">
    <property type="entry name" value="START_lipid_transfer"/>
</dbReference>
<protein>
    <recommendedName>
        <fullName evidence="3">START domain-containing protein</fullName>
    </recommendedName>
</protein>
<dbReference type="Proteomes" id="UP001311799">
    <property type="component" value="Unassembled WGS sequence"/>
</dbReference>
<dbReference type="PANTHER" id="PTHR19308:SF56">
    <property type="entry name" value="START DOMAIN-CONTAINING PROTEIN"/>
    <property type="match status" value="1"/>
</dbReference>
<evidence type="ECO:0000256" key="1">
    <source>
        <dbReference type="SAM" id="MobiDB-lite"/>
    </source>
</evidence>
<dbReference type="PROSITE" id="PS50848">
    <property type="entry name" value="START"/>
    <property type="match status" value="1"/>
</dbReference>
<dbReference type="CDD" id="cd00177">
    <property type="entry name" value="START"/>
    <property type="match status" value="1"/>
</dbReference>
<evidence type="ECO:0000259" key="3">
    <source>
        <dbReference type="PROSITE" id="PS50848"/>
    </source>
</evidence>
<evidence type="ECO:0000256" key="2">
    <source>
        <dbReference type="SAM" id="Phobius"/>
    </source>
</evidence>
<dbReference type="PANTHER" id="PTHR19308">
    <property type="entry name" value="PHOSPHATIDYLCHOLINE TRANSFER PROTEIN"/>
    <property type="match status" value="1"/>
</dbReference>
<keyword evidence="5" id="KW-1185">Reference proteome</keyword>
<dbReference type="InterPro" id="IPR012674">
    <property type="entry name" value="Calycin"/>
</dbReference>
<proteinExistence type="predicted"/>
<keyword evidence="2" id="KW-0812">Transmembrane</keyword>
<feature type="transmembrane region" description="Helical" evidence="2">
    <location>
        <begin position="309"/>
        <end position="335"/>
    </location>
</feature>
<feature type="transmembrane region" description="Helical" evidence="2">
    <location>
        <begin position="407"/>
        <end position="428"/>
    </location>
</feature>
<dbReference type="SUPFAM" id="SSF55961">
    <property type="entry name" value="Bet v1-like"/>
    <property type="match status" value="1"/>
</dbReference>
<gene>
    <name evidence="4" type="ORF">RS030_7949</name>
</gene>
<dbReference type="EMBL" id="JAWDEY010000035">
    <property type="protein sequence ID" value="KAK6588118.1"/>
    <property type="molecule type" value="Genomic_DNA"/>
</dbReference>
<dbReference type="InterPro" id="IPR023393">
    <property type="entry name" value="START-like_dom_sf"/>
</dbReference>
<feature type="region of interest" description="Disordered" evidence="1">
    <location>
        <begin position="903"/>
        <end position="935"/>
    </location>
</feature>
<evidence type="ECO:0000313" key="4">
    <source>
        <dbReference type="EMBL" id="KAK6588118.1"/>
    </source>
</evidence>
<keyword evidence="2" id="KW-1133">Transmembrane helix</keyword>
<feature type="transmembrane region" description="Helical" evidence="2">
    <location>
        <begin position="207"/>
        <end position="237"/>
    </location>
</feature>
<feature type="transmembrane region" description="Helical" evidence="2">
    <location>
        <begin position="372"/>
        <end position="392"/>
    </location>
</feature>
<dbReference type="GO" id="GO:0008289">
    <property type="term" value="F:lipid binding"/>
    <property type="evidence" value="ECO:0007669"/>
    <property type="project" value="InterPro"/>
</dbReference>
<feature type="compositionally biased region" description="Polar residues" evidence="1">
    <location>
        <begin position="903"/>
        <end position="917"/>
    </location>
</feature>
<reference evidence="4 5" key="1">
    <citation type="submission" date="2023-10" db="EMBL/GenBank/DDBJ databases">
        <title>Comparative genomics analysis reveals potential genetic determinants of host preference in Cryptosporidium xiaoi.</title>
        <authorList>
            <person name="Xiao L."/>
            <person name="Li J."/>
        </authorList>
    </citation>
    <scope>NUCLEOTIDE SEQUENCE [LARGE SCALE GENOMIC DNA]</scope>
    <source>
        <strain evidence="4 5">52996</strain>
    </source>
</reference>
<keyword evidence="2" id="KW-0472">Membrane</keyword>
<dbReference type="AlphaFoldDB" id="A0AAV9XUD5"/>